<keyword evidence="2" id="KW-1185">Reference proteome</keyword>
<evidence type="ECO:0000313" key="1">
    <source>
        <dbReference type="EMBL" id="CAG8493175.1"/>
    </source>
</evidence>
<name>A0A9N8WL28_9GLOM</name>
<accession>A0A9N8WL28</accession>
<dbReference type="EMBL" id="CAJVPL010000406">
    <property type="protein sequence ID" value="CAG8493175.1"/>
    <property type="molecule type" value="Genomic_DNA"/>
</dbReference>
<reference evidence="1" key="1">
    <citation type="submission" date="2021-06" db="EMBL/GenBank/DDBJ databases">
        <authorList>
            <person name="Kallberg Y."/>
            <person name="Tangrot J."/>
            <person name="Rosling A."/>
        </authorList>
    </citation>
    <scope>NUCLEOTIDE SEQUENCE</scope>
    <source>
        <strain evidence="1">MT106</strain>
    </source>
</reference>
<evidence type="ECO:0000313" key="2">
    <source>
        <dbReference type="Proteomes" id="UP000789831"/>
    </source>
</evidence>
<protein>
    <submittedName>
        <fullName evidence="1">8851_t:CDS:1</fullName>
    </submittedName>
</protein>
<sequence>MAIKQLDIFRKNHKVNLGLSSSDIKQKVKHNVKEVEHFSNIEENSLQAYITQYNSCNSIGINITINNNFPDTTATLRTIINDKNGWRRFHILHLLPTMIPATSLIIHS</sequence>
<dbReference type="Proteomes" id="UP000789831">
    <property type="component" value="Unassembled WGS sequence"/>
</dbReference>
<dbReference type="AlphaFoldDB" id="A0A9N8WL28"/>
<proteinExistence type="predicted"/>
<comment type="caution">
    <text evidence="1">The sequence shown here is derived from an EMBL/GenBank/DDBJ whole genome shotgun (WGS) entry which is preliminary data.</text>
</comment>
<organism evidence="1 2">
    <name type="scientific">Ambispora gerdemannii</name>
    <dbReference type="NCBI Taxonomy" id="144530"/>
    <lineage>
        <taxon>Eukaryota</taxon>
        <taxon>Fungi</taxon>
        <taxon>Fungi incertae sedis</taxon>
        <taxon>Mucoromycota</taxon>
        <taxon>Glomeromycotina</taxon>
        <taxon>Glomeromycetes</taxon>
        <taxon>Archaeosporales</taxon>
        <taxon>Ambisporaceae</taxon>
        <taxon>Ambispora</taxon>
    </lineage>
</organism>
<gene>
    <name evidence="1" type="ORF">AGERDE_LOCUS3860</name>
</gene>